<organism evidence="3 4">
    <name type="scientific">Helobdella robusta</name>
    <name type="common">Californian leech</name>
    <dbReference type="NCBI Taxonomy" id="6412"/>
    <lineage>
        <taxon>Eukaryota</taxon>
        <taxon>Metazoa</taxon>
        <taxon>Spiralia</taxon>
        <taxon>Lophotrochozoa</taxon>
        <taxon>Annelida</taxon>
        <taxon>Clitellata</taxon>
        <taxon>Hirudinea</taxon>
        <taxon>Rhynchobdellida</taxon>
        <taxon>Glossiphoniidae</taxon>
        <taxon>Helobdella</taxon>
    </lineage>
</organism>
<dbReference type="EMBL" id="KB096324">
    <property type="protein sequence ID" value="ESO06612.1"/>
    <property type="molecule type" value="Genomic_DNA"/>
</dbReference>
<protein>
    <submittedName>
        <fullName evidence="2 3">Uncharacterized protein</fullName>
    </submittedName>
</protein>
<dbReference type="EnsemblMetazoa" id="HelroT160802">
    <property type="protein sequence ID" value="HelroP160802"/>
    <property type="gene ID" value="HelroG160802"/>
</dbReference>
<evidence type="ECO:0000313" key="4">
    <source>
        <dbReference type="Proteomes" id="UP000015101"/>
    </source>
</evidence>
<dbReference type="CTD" id="20198906"/>
<dbReference type="Proteomes" id="UP000015101">
    <property type="component" value="Unassembled WGS sequence"/>
</dbReference>
<reference evidence="2 4" key="2">
    <citation type="journal article" date="2013" name="Nature">
        <title>Insights into bilaterian evolution from three spiralian genomes.</title>
        <authorList>
            <person name="Simakov O."/>
            <person name="Marletaz F."/>
            <person name="Cho S.J."/>
            <person name="Edsinger-Gonzales E."/>
            <person name="Havlak P."/>
            <person name="Hellsten U."/>
            <person name="Kuo D.H."/>
            <person name="Larsson T."/>
            <person name="Lv J."/>
            <person name="Arendt D."/>
            <person name="Savage R."/>
            <person name="Osoegawa K."/>
            <person name="de Jong P."/>
            <person name="Grimwood J."/>
            <person name="Chapman J.A."/>
            <person name="Shapiro H."/>
            <person name="Aerts A."/>
            <person name="Otillar R.P."/>
            <person name="Terry A.Y."/>
            <person name="Boore J.L."/>
            <person name="Grigoriev I.V."/>
            <person name="Lindberg D.R."/>
            <person name="Seaver E.C."/>
            <person name="Weisblat D.A."/>
            <person name="Putnam N.H."/>
            <person name="Rokhsar D.S."/>
        </authorList>
    </citation>
    <scope>NUCLEOTIDE SEQUENCE</scope>
</reference>
<reference evidence="3" key="3">
    <citation type="submission" date="2015-06" db="UniProtKB">
        <authorList>
            <consortium name="EnsemblMetazoa"/>
        </authorList>
    </citation>
    <scope>IDENTIFICATION</scope>
</reference>
<keyword evidence="4" id="KW-1185">Reference proteome</keyword>
<accession>T1EQQ6</accession>
<proteinExistence type="predicted"/>
<reference evidence="4" key="1">
    <citation type="submission" date="2012-12" db="EMBL/GenBank/DDBJ databases">
        <authorList>
            <person name="Hellsten U."/>
            <person name="Grimwood J."/>
            <person name="Chapman J.A."/>
            <person name="Shapiro H."/>
            <person name="Aerts A."/>
            <person name="Otillar R.P."/>
            <person name="Terry A.Y."/>
            <person name="Boore J.L."/>
            <person name="Simakov O."/>
            <person name="Marletaz F."/>
            <person name="Cho S.-J."/>
            <person name="Edsinger-Gonzales E."/>
            <person name="Havlak P."/>
            <person name="Kuo D.-H."/>
            <person name="Larsson T."/>
            <person name="Lv J."/>
            <person name="Arendt D."/>
            <person name="Savage R."/>
            <person name="Osoegawa K."/>
            <person name="de Jong P."/>
            <person name="Lindberg D.R."/>
            <person name="Seaver E.C."/>
            <person name="Weisblat D.A."/>
            <person name="Putnam N.H."/>
            <person name="Grigoriev I.V."/>
            <person name="Rokhsar D.S."/>
        </authorList>
    </citation>
    <scope>NUCLEOTIDE SEQUENCE</scope>
</reference>
<evidence type="ECO:0000256" key="1">
    <source>
        <dbReference type="SAM" id="MobiDB-lite"/>
    </source>
</evidence>
<sequence>MNETNGTLTMGHIENRKEMAKISTFENLASLNEELKIKNQLVRKFTKNCSKPTDALKSIQNLEKLGYLKLIPLDVFVEFGLDTSHLKRKSEDQDDSSMDQVNNKCKKSRGLELSESDLSKKPSKGKIYGRKYGRFAPKASFRHHDLKKKKEATKSTRGHASASVAITPEKDDNLKAVKLDRSMVLKALKAFMFPCVNVEQLKSSDVIKRSIKPLTIENGY</sequence>
<evidence type="ECO:0000313" key="2">
    <source>
        <dbReference type="EMBL" id="ESO06612.1"/>
    </source>
</evidence>
<dbReference type="RefSeq" id="XP_009015980.1">
    <property type="nucleotide sequence ID" value="XM_009017732.1"/>
</dbReference>
<dbReference type="HOGENOM" id="CLU_1257278_0_0_1"/>
<dbReference type="KEGG" id="hro:HELRODRAFT_160802"/>
<gene>
    <name evidence="3" type="primary">20198906</name>
    <name evidence="2" type="ORF">HELRODRAFT_160802</name>
</gene>
<dbReference type="InParanoid" id="T1EQQ6"/>
<dbReference type="GeneID" id="20198906"/>
<dbReference type="EMBL" id="AMQM01000655">
    <property type="status" value="NOT_ANNOTATED_CDS"/>
    <property type="molecule type" value="Genomic_DNA"/>
</dbReference>
<feature type="compositionally biased region" description="Basic and acidic residues" evidence="1">
    <location>
        <begin position="109"/>
        <end position="120"/>
    </location>
</feature>
<name>T1EQQ6_HELRO</name>
<evidence type="ECO:0000313" key="3">
    <source>
        <dbReference type="EnsemblMetazoa" id="HelroP160802"/>
    </source>
</evidence>
<dbReference type="AlphaFoldDB" id="T1EQQ6"/>
<feature type="region of interest" description="Disordered" evidence="1">
    <location>
        <begin position="87"/>
        <end position="124"/>
    </location>
</feature>